<dbReference type="STRING" id="33881.NS184_06050"/>
<feature type="domain" description="HNH nuclease" evidence="1">
    <location>
        <begin position="4"/>
        <end position="64"/>
    </location>
</feature>
<proteinExistence type="predicted"/>
<comment type="caution">
    <text evidence="2">The sequence shown here is derived from an EMBL/GenBank/DDBJ whole genome shotgun (WGS) entry which is preliminary data.</text>
</comment>
<dbReference type="Proteomes" id="UP000078252">
    <property type="component" value="Unassembled WGS sequence"/>
</dbReference>
<dbReference type="SMART" id="SM00507">
    <property type="entry name" value="HNHc"/>
    <property type="match status" value="1"/>
</dbReference>
<reference evidence="2 3" key="1">
    <citation type="journal article" date="2016" name="Front. Microbiol.">
        <title>Genomic Resource of Rice Seed Associated Bacteria.</title>
        <authorList>
            <person name="Midha S."/>
            <person name="Bansal K."/>
            <person name="Sharma S."/>
            <person name="Kumar N."/>
            <person name="Patil P.P."/>
            <person name="Chaudhry V."/>
            <person name="Patil P.B."/>
        </authorList>
    </citation>
    <scope>NUCLEOTIDE SEQUENCE [LARGE SCALE GENOMIC DNA]</scope>
    <source>
        <strain evidence="2 3">NS184</strain>
    </source>
</reference>
<dbReference type="EMBL" id="LDQC01000033">
    <property type="protein sequence ID" value="KTR08287.1"/>
    <property type="molecule type" value="Genomic_DNA"/>
</dbReference>
<dbReference type="AlphaFoldDB" id="A0A175RXM3"/>
<accession>A0A175RXM3</accession>
<dbReference type="Pfam" id="PF01844">
    <property type="entry name" value="HNH"/>
    <property type="match status" value="1"/>
</dbReference>
<evidence type="ECO:0000313" key="2">
    <source>
        <dbReference type="EMBL" id="KTR08287.1"/>
    </source>
</evidence>
<gene>
    <name evidence="2" type="ORF">NS184_06050</name>
</gene>
<evidence type="ECO:0000259" key="1">
    <source>
        <dbReference type="SMART" id="SM00507"/>
    </source>
</evidence>
<dbReference type="InterPro" id="IPR003615">
    <property type="entry name" value="HNH_nuc"/>
</dbReference>
<dbReference type="GO" id="GO:0003676">
    <property type="term" value="F:nucleic acid binding"/>
    <property type="evidence" value="ECO:0007669"/>
    <property type="project" value="InterPro"/>
</dbReference>
<protein>
    <recommendedName>
        <fullName evidence="1">HNH nuclease domain-containing protein</fullName>
    </recommendedName>
</protein>
<sequence length="72" mass="8290">MGKRRRYEIYARDNFTCGICDDAVDMTLHWNDDMAASLDHIRPRSHGGDDSNENLRMAHRVCNSLRQAPELA</sequence>
<dbReference type="PATRIC" id="fig|33881.3.peg.1506"/>
<dbReference type="GO" id="GO:0004519">
    <property type="term" value="F:endonuclease activity"/>
    <property type="evidence" value="ECO:0007669"/>
    <property type="project" value="InterPro"/>
</dbReference>
<dbReference type="CDD" id="cd00085">
    <property type="entry name" value="HNHc"/>
    <property type="match status" value="1"/>
</dbReference>
<evidence type="ECO:0000313" key="3">
    <source>
        <dbReference type="Proteomes" id="UP000078252"/>
    </source>
</evidence>
<dbReference type="InterPro" id="IPR002711">
    <property type="entry name" value="HNH"/>
</dbReference>
<dbReference type="Gene3D" id="1.10.30.50">
    <property type="match status" value="1"/>
</dbReference>
<organism evidence="2 3">
    <name type="scientific">Curtobacterium luteum</name>
    <dbReference type="NCBI Taxonomy" id="33881"/>
    <lineage>
        <taxon>Bacteria</taxon>
        <taxon>Bacillati</taxon>
        <taxon>Actinomycetota</taxon>
        <taxon>Actinomycetes</taxon>
        <taxon>Micrococcales</taxon>
        <taxon>Microbacteriaceae</taxon>
        <taxon>Curtobacterium</taxon>
    </lineage>
</organism>
<name>A0A175RXM3_9MICO</name>
<dbReference type="GO" id="GO:0008270">
    <property type="term" value="F:zinc ion binding"/>
    <property type="evidence" value="ECO:0007669"/>
    <property type="project" value="InterPro"/>
</dbReference>